<gene>
    <name evidence="2" type="ORF">Zmor_008888</name>
</gene>
<evidence type="ECO:0000313" key="3">
    <source>
        <dbReference type="Proteomes" id="UP001168821"/>
    </source>
</evidence>
<keyword evidence="3" id="KW-1185">Reference proteome</keyword>
<evidence type="ECO:0000259" key="1">
    <source>
        <dbReference type="PROSITE" id="PS50878"/>
    </source>
</evidence>
<reference evidence="2" key="1">
    <citation type="journal article" date="2023" name="G3 (Bethesda)">
        <title>Whole genome assemblies of Zophobas morio and Tenebrio molitor.</title>
        <authorList>
            <person name="Kaur S."/>
            <person name="Stinson S.A."/>
            <person name="diCenzo G.C."/>
        </authorList>
    </citation>
    <scope>NUCLEOTIDE SEQUENCE</scope>
    <source>
        <strain evidence="2">QUZm001</strain>
    </source>
</reference>
<dbReference type="PROSITE" id="PS50878">
    <property type="entry name" value="RT_POL"/>
    <property type="match status" value="1"/>
</dbReference>
<name>A0AA38LZ43_9CUCU</name>
<comment type="caution">
    <text evidence="2">The sequence shown here is derived from an EMBL/GenBank/DDBJ whole genome shotgun (WGS) entry which is preliminary data.</text>
</comment>
<sequence length="102" mass="11412">MAWWPIMQATCFGDTARPSKVLMSYPSCRVFIVRVCIALSSPHYLTSGVPQGSLLSPLLFALYKSDIPLPAYPHTRVANHANVTNDLCFLQVIRFTMLALRI</sequence>
<dbReference type="Proteomes" id="UP001168821">
    <property type="component" value="Unassembled WGS sequence"/>
</dbReference>
<evidence type="ECO:0000313" key="2">
    <source>
        <dbReference type="EMBL" id="KAJ3617046.1"/>
    </source>
</evidence>
<dbReference type="EMBL" id="JALNTZ010002499">
    <property type="protein sequence ID" value="KAJ3617046.1"/>
    <property type="molecule type" value="Genomic_DNA"/>
</dbReference>
<protein>
    <recommendedName>
        <fullName evidence="1">Reverse transcriptase domain-containing protein</fullName>
    </recommendedName>
</protein>
<feature type="domain" description="Reverse transcriptase" evidence="1">
    <location>
        <begin position="1"/>
        <end position="102"/>
    </location>
</feature>
<dbReference type="AlphaFoldDB" id="A0AA38LZ43"/>
<accession>A0AA38LZ43</accession>
<organism evidence="2 3">
    <name type="scientific">Zophobas morio</name>
    <dbReference type="NCBI Taxonomy" id="2755281"/>
    <lineage>
        <taxon>Eukaryota</taxon>
        <taxon>Metazoa</taxon>
        <taxon>Ecdysozoa</taxon>
        <taxon>Arthropoda</taxon>
        <taxon>Hexapoda</taxon>
        <taxon>Insecta</taxon>
        <taxon>Pterygota</taxon>
        <taxon>Neoptera</taxon>
        <taxon>Endopterygota</taxon>
        <taxon>Coleoptera</taxon>
        <taxon>Polyphaga</taxon>
        <taxon>Cucujiformia</taxon>
        <taxon>Tenebrionidae</taxon>
        <taxon>Zophobas</taxon>
    </lineage>
</organism>
<proteinExistence type="predicted"/>
<dbReference type="InterPro" id="IPR000477">
    <property type="entry name" value="RT_dom"/>
</dbReference>